<proteinExistence type="predicted"/>
<feature type="transmembrane region" description="Helical" evidence="1">
    <location>
        <begin position="20"/>
        <end position="39"/>
    </location>
</feature>
<name>A0AAV4DIL4_9GAST</name>
<reference evidence="2 3" key="1">
    <citation type="journal article" date="2021" name="Elife">
        <title>Chloroplast acquisition without the gene transfer in kleptoplastic sea slugs, Plakobranchus ocellatus.</title>
        <authorList>
            <person name="Maeda T."/>
            <person name="Takahashi S."/>
            <person name="Yoshida T."/>
            <person name="Shimamura S."/>
            <person name="Takaki Y."/>
            <person name="Nagai Y."/>
            <person name="Toyoda A."/>
            <person name="Suzuki Y."/>
            <person name="Arimoto A."/>
            <person name="Ishii H."/>
            <person name="Satoh N."/>
            <person name="Nishiyama T."/>
            <person name="Hasebe M."/>
            <person name="Maruyama T."/>
            <person name="Minagawa J."/>
            <person name="Obokata J."/>
            <person name="Shigenobu S."/>
        </authorList>
    </citation>
    <scope>NUCLEOTIDE SEQUENCE [LARGE SCALE GENOMIC DNA]</scope>
</reference>
<sequence>MDKPASNGTQYAFPYRGQFLYTFWILSASWPGILLFGLFADMTNIVIFLKAGVKDNVTTLLLSLSVSDLIFLFLLNPIVSSSIILSHAPDWQWPFSSTFTFSEPCTRLAVAFLKHIYILFVLLASLHILRFLFLYLCVAVSDSLHLCSHAPAVQIRIYQKQDCNRCASSVCLGSFSACFYDEYVYNSVEQRTTEQRVFSPCDKAV</sequence>
<feature type="transmembrane region" description="Helical" evidence="1">
    <location>
        <begin position="116"/>
        <end position="138"/>
    </location>
</feature>
<evidence type="ECO:0000256" key="1">
    <source>
        <dbReference type="SAM" id="Phobius"/>
    </source>
</evidence>
<comment type="caution">
    <text evidence="2">The sequence shown here is derived from an EMBL/GenBank/DDBJ whole genome shotgun (WGS) entry which is preliminary data.</text>
</comment>
<keyword evidence="1" id="KW-0472">Membrane</keyword>
<evidence type="ECO:0000313" key="3">
    <source>
        <dbReference type="Proteomes" id="UP000735302"/>
    </source>
</evidence>
<keyword evidence="1" id="KW-0812">Transmembrane</keyword>
<feature type="transmembrane region" description="Helical" evidence="1">
    <location>
        <begin position="60"/>
        <end position="85"/>
    </location>
</feature>
<organism evidence="2 3">
    <name type="scientific">Plakobranchus ocellatus</name>
    <dbReference type="NCBI Taxonomy" id="259542"/>
    <lineage>
        <taxon>Eukaryota</taxon>
        <taxon>Metazoa</taxon>
        <taxon>Spiralia</taxon>
        <taxon>Lophotrochozoa</taxon>
        <taxon>Mollusca</taxon>
        <taxon>Gastropoda</taxon>
        <taxon>Heterobranchia</taxon>
        <taxon>Euthyneura</taxon>
        <taxon>Panpulmonata</taxon>
        <taxon>Sacoglossa</taxon>
        <taxon>Placobranchoidea</taxon>
        <taxon>Plakobranchidae</taxon>
        <taxon>Plakobranchus</taxon>
    </lineage>
</organism>
<dbReference type="Proteomes" id="UP000735302">
    <property type="component" value="Unassembled WGS sequence"/>
</dbReference>
<keyword evidence="3" id="KW-1185">Reference proteome</keyword>
<protein>
    <recommendedName>
        <fullName evidence="4">G-protein coupled receptors family 1 profile domain-containing protein</fullName>
    </recommendedName>
</protein>
<gene>
    <name evidence="2" type="ORF">PoB_007048000</name>
</gene>
<evidence type="ECO:0008006" key="4">
    <source>
        <dbReference type="Google" id="ProtNLM"/>
    </source>
</evidence>
<dbReference type="AlphaFoldDB" id="A0AAV4DIL4"/>
<dbReference type="EMBL" id="BLXT01007928">
    <property type="protein sequence ID" value="GFO43975.1"/>
    <property type="molecule type" value="Genomic_DNA"/>
</dbReference>
<accession>A0AAV4DIL4</accession>
<evidence type="ECO:0000313" key="2">
    <source>
        <dbReference type="EMBL" id="GFO43975.1"/>
    </source>
</evidence>
<keyword evidence="1" id="KW-1133">Transmembrane helix</keyword>